<dbReference type="Proteomes" id="UP000298030">
    <property type="component" value="Unassembled WGS sequence"/>
</dbReference>
<dbReference type="EMBL" id="QPFP01000017">
    <property type="protein sequence ID" value="TEB31830.1"/>
    <property type="molecule type" value="Genomic_DNA"/>
</dbReference>
<keyword evidence="1" id="KW-0472">Membrane</keyword>
<feature type="transmembrane region" description="Helical" evidence="1">
    <location>
        <begin position="179"/>
        <end position="199"/>
    </location>
</feature>
<feature type="transmembrane region" description="Helical" evidence="1">
    <location>
        <begin position="260"/>
        <end position="278"/>
    </location>
</feature>
<reference evidence="2 3" key="1">
    <citation type="journal article" date="2019" name="Nat. Ecol. Evol.">
        <title>Megaphylogeny resolves global patterns of mushroom evolution.</title>
        <authorList>
            <person name="Varga T."/>
            <person name="Krizsan K."/>
            <person name="Foldi C."/>
            <person name="Dima B."/>
            <person name="Sanchez-Garcia M."/>
            <person name="Sanchez-Ramirez S."/>
            <person name="Szollosi G.J."/>
            <person name="Szarkandi J.G."/>
            <person name="Papp V."/>
            <person name="Albert L."/>
            <person name="Andreopoulos W."/>
            <person name="Angelini C."/>
            <person name="Antonin V."/>
            <person name="Barry K.W."/>
            <person name="Bougher N.L."/>
            <person name="Buchanan P."/>
            <person name="Buyck B."/>
            <person name="Bense V."/>
            <person name="Catcheside P."/>
            <person name="Chovatia M."/>
            <person name="Cooper J."/>
            <person name="Damon W."/>
            <person name="Desjardin D."/>
            <person name="Finy P."/>
            <person name="Geml J."/>
            <person name="Haridas S."/>
            <person name="Hughes K."/>
            <person name="Justo A."/>
            <person name="Karasinski D."/>
            <person name="Kautmanova I."/>
            <person name="Kiss B."/>
            <person name="Kocsube S."/>
            <person name="Kotiranta H."/>
            <person name="LaButti K.M."/>
            <person name="Lechner B.E."/>
            <person name="Liimatainen K."/>
            <person name="Lipzen A."/>
            <person name="Lukacs Z."/>
            <person name="Mihaltcheva S."/>
            <person name="Morgado L.N."/>
            <person name="Niskanen T."/>
            <person name="Noordeloos M.E."/>
            <person name="Ohm R.A."/>
            <person name="Ortiz-Santana B."/>
            <person name="Ovrebo C."/>
            <person name="Racz N."/>
            <person name="Riley R."/>
            <person name="Savchenko A."/>
            <person name="Shiryaev A."/>
            <person name="Soop K."/>
            <person name="Spirin V."/>
            <person name="Szebenyi C."/>
            <person name="Tomsovsky M."/>
            <person name="Tulloss R.E."/>
            <person name="Uehling J."/>
            <person name="Grigoriev I.V."/>
            <person name="Vagvolgyi C."/>
            <person name="Papp T."/>
            <person name="Martin F.M."/>
            <person name="Miettinen O."/>
            <person name="Hibbett D.S."/>
            <person name="Nagy L.G."/>
        </authorList>
    </citation>
    <scope>NUCLEOTIDE SEQUENCE [LARGE SCALE GENOMIC DNA]</scope>
    <source>
        <strain evidence="2 3">FP101781</strain>
    </source>
</reference>
<evidence type="ECO:0000313" key="2">
    <source>
        <dbReference type="EMBL" id="TEB31830.1"/>
    </source>
</evidence>
<accession>A0A4Y7TCG6</accession>
<gene>
    <name evidence="2" type="ORF">FA13DRAFT_1813653</name>
</gene>
<evidence type="ECO:0000256" key="1">
    <source>
        <dbReference type="SAM" id="Phobius"/>
    </source>
</evidence>
<keyword evidence="3" id="KW-1185">Reference proteome</keyword>
<name>A0A4Y7TCG6_COPMI</name>
<evidence type="ECO:0000313" key="3">
    <source>
        <dbReference type="Proteomes" id="UP000298030"/>
    </source>
</evidence>
<proteinExistence type="predicted"/>
<protein>
    <submittedName>
        <fullName evidence="2">Uncharacterized protein</fullName>
    </submittedName>
</protein>
<sequence length="329" mass="36730">MTTKEELAYTYTEAGNAIARAMLAYVTIRLVAFGIQTFMCAYGLTVFLETPKPGRQGRLPYIIINFVFLVLSGVSSFADLRYFFIATFYSTSPEDFIIKRESQNGRLGFAAGVLCVLTSLVGDGLMLYRCCVVWCDRRLIWVLPALIYIASIVFSILFLHPMIEDVKAAWTNLTFGSLWTFSSVAMSILVTALIAFRLIQARIRLSSLGVADTTKTSSMYTGVLAILIESALPFTIIGIGYAIIMAVTQPYQDDVLKKEFANYVFFCPLLLFRGPFTADDHIPSNYWKVVDRESDLDNEGEDSQLSASDLEIVAGSSRDIQERELVEKT</sequence>
<keyword evidence="1" id="KW-0812">Transmembrane</keyword>
<dbReference type="AlphaFoldDB" id="A0A4Y7TCG6"/>
<organism evidence="2 3">
    <name type="scientific">Coprinellus micaceus</name>
    <name type="common">Glistening ink-cap mushroom</name>
    <name type="synonym">Coprinus micaceus</name>
    <dbReference type="NCBI Taxonomy" id="71717"/>
    <lineage>
        <taxon>Eukaryota</taxon>
        <taxon>Fungi</taxon>
        <taxon>Dikarya</taxon>
        <taxon>Basidiomycota</taxon>
        <taxon>Agaricomycotina</taxon>
        <taxon>Agaricomycetes</taxon>
        <taxon>Agaricomycetidae</taxon>
        <taxon>Agaricales</taxon>
        <taxon>Agaricineae</taxon>
        <taxon>Psathyrellaceae</taxon>
        <taxon>Coprinellus</taxon>
    </lineage>
</organism>
<keyword evidence="1" id="KW-1133">Transmembrane helix</keyword>
<feature type="transmembrane region" description="Helical" evidence="1">
    <location>
        <begin position="105"/>
        <end position="127"/>
    </location>
</feature>
<comment type="caution">
    <text evidence="2">The sequence shown here is derived from an EMBL/GenBank/DDBJ whole genome shotgun (WGS) entry which is preliminary data.</text>
</comment>
<feature type="transmembrane region" description="Helical" evidence="1">
    <location>
        <begin position="220"/>
        <end position="248"/>
    </location>
</feature>
<feature type="transmembrane region" description="Helical" evidence="1">
    <location>
        <begin position="139"/>
        <end position="159"/>
    </location>
</feature>
<feature type="transmembrane region" description="Helical" evidence="1">
    <location>
        <begin position="59"/>
        <end position="85"/>
    </location>
</feature>
<feature type="transmembrane region" description="Helical" evidence="1">
    <location>
        <begin position="22"/>
        <end position="47"/>
    </location>
</feature>
<dbReference type="OrthoDB" id="3351617at2759"/>